<keyword evidence="3" id="KW-1185">Reference proteome</keyword>
<sequence>MEKEKRASILSEISDWLKLLGLVVLVGEAIIILAMNLTPKDHPMSSWYPVFMLIFLVIIVIGVFIDRYHQRNSDTTKEEIKFGSKVIDIDTHKPPTAPAPENTELNFVDNKLGFSLKRPQLKNWKDPLYLSNKEYLLKLGAIQEEQWPTIEANSSLMPFGNMLIQSETVMFEYGEPLEINFTDASTTDMIEKYIIRLSEFQKANDGNPLTEEEQQKLRYDLFYGQLQVQNMMFSNSFIIQVMDKKKSLDTLFEPNLPNLYNSIQKTLGEGLDQLVSGKDSILWSSTNSIKNIAISGETQHISIYRMNRLFENEKHFYQLQIQWSPQSKAAISIWEELKEMFETFKLIE</sequence>
<evidence type="ECO:0000313" key="3">
    <source>
        <dbReference type="Proteomes" id="UP000647133"/>
    </source>
</evidence>
<evidence type="ECO:0000313" key="2">
    <source>
        <dbReference type="EMBL" id="MBD8489933.1"/>
    </source>
</evidence>
<keyword evidence="1" id="KW-0812">Transmembrane</keyword>
<feature type="transmembrane region" description="Helical" evidence="1">
    <location>
        <begin position="47"/>
        <end position="65"/>
    </location>
</feature>
<dbReference type="Proteomes" id="UP000647133">
    <property type="component" value="Unassembled WGS sequence"/>
</dbReference>
<proteinExistence type="predicted"/>
<dbReference type="EMBL" id="JACYTQ010000005">
    <property type="protein sequence ID" value="MBD8489933.1"/>
    <property type="molecule type" value="Genomic_DNA"/>
</dbReference>
<gene>
    <name evidence="2" type="ORF">IFO69_14345</name>
</gene>
<name>A0ABR9APY7_9BACT</name>
<feature type="transmembrane region" description="Helical" evidence="1">
    <location>
        <begin position="16"/>
        <end position="35"/>
    </location>
</feature>
<comment type="caution">
    <text evidence="2">The sequence shown here is derived from an EMBL/GenBank/DDBJ whole genome shotgun (WGS) entry which is preliminary data.</text>
</comment>
<dbReference type="RefSeq" id="WP_192010821.1">
    <property type="nucleotide sequence ID" value="NZ_JACYTQ010000005.1"/>
</dbReference>
<protein>
    <submittedName>
        <fullName evidence="2">Uncharacterized protein</fullName>
    </submittedName>
</protein>
<reference evidence="2 3" key="1">
    <citation type="submission" date="2020-09" db="EMBL/GenBank/DDBJ databases">
        <title>Echinicola sp. CAU 1574 isolated from sand of Sido Beach.</title>
        <authorList>
            <person name="Kim W."/>
        </authorList>
    </citation>
    <scope>NUCLEOTIDE SEQUENCE [LARGE SCALE GENOMIC DNA]</scope>
    <source>
        <strain evidence="2 3">CAU 1574</strain>
    </source>
</reference>
<evidence type="ECO:0000256" key="1">
    <source>
        <dbReference type="SAM" id="Phobius"/>
    </source>
</evidence>
<organism evidence="2 3">
    <name type="scientific">Echinicola arenosa</name>
    <dbReference type="NCBI Taxonomy" id="2774144"/>
    <lineage>
        <taxon>Bacteria</taxon>
        <taxon>Pseudomonadati</taxon>
        <taxon>Bacteroidota</taxon>
        <taxon>Cytophagia</taxon>
        <taxon>Cytophagales</taxon>
        <taxon>Cyclobacteriaceae</taxon>
        <taxon>Echinicola</taxon>
    </lineage>
</organism>
<accession>A0ABR9APY7</accession>
<keyword evidence="1" id="KW-1133">Transmembrane helix</keyword>
<keyword evidence="1" id="KW-0472">Membrane</keyword>